<sequence length="102" mass="11384">MTQWQLLQGDVLLGELDEYGCDQPFFLARFVPGPGWENVRFVIEALTALRGPDPDGSRTAAVLKPLLDLDLMLVPVGGGRSLLRVVKDCWLRIDGSEARLRY</sequence>
<dbReference type="Proteomes" id="UP001490365">
    <property type="component" value="Unassembled WGS sequence"/>
</dbReference>
<protein>
    <submittedName>
        <fullName evidence="1">Uncharacterized protein</fullName>
    </submittedName>
</protein>
<organism evidence="1 2">
    <name type="scientific">Streptomyces sp. 900105755</name>
    <dbReference type="NCBI Taxonomy" id="3154389"/>
    <lineage>
        <taxon>Bacteria</taxon>
        <taxon>Bacillati</taxon>
        <taxon>Actinomycetota</taxon>
        <taxon>Actinomycetes</taxon>
        <taxon>Kitasatosporales</taxon>
        <taxon>Streptomycetaceae</taxon>
        <taxon>Streptomyces</taxon>
    </lineage>
</organism>
<evidence type="ECO:0000313" key="1">
    <source>
        <dbReference type="EMBL" id="MER6272444.1"/>
    </source>
</evidence>
<dbReference type="EMBL" id="JBEOZM010000022">
    <property type="protein sequence ID" value="MER6272444.1"/>
    <property type="molecule type" value="Genomic_DNA"/>
</dbReference>
<dbReference type="RefSeq" id="WP_351960763.1">
    <property type="nucleotide sequence ID" value="NZ_JBEOZM010000022.1"/>
</dbReference>
<comment type="caution">
    <text evidence="1">The sequence shown here is derived from an EMBL/GenBank/DDBJ whole genome shotgun (WGS) entry which is preliminary data.</text>
</comment>
<proteinExistence type="predicted"/>
<reference evidence="1 2" key="1">
    <citation type="submission" date="2024-06" db="EMBL/GenBank/DDBJ databases">
        <title>The Natural Products Discovery Center: Release of the First 8490 Sequenced Strains for Exploring Actinobacteria Biosynthetic Diversity.</title>
        <authorList>
            <person name="Kalkreuter E."/>
            <person name="Kautsar S.A."/>
            <person name="Yang D."/>
            <person name="Bader C.D."/>
            <person name="Teijaro C.N."/>
            <person name="Fluegel L."/>
            <person name="Davis C.M."/>
            <person name="Simpson J.R."/>
            <person name="Lauterbach L."/>
            <person name="Steele A.D."/>
            <person name="Gui C."/>
            <person name="Meng S."/>
            <person name="Li G."/>
            <person name="Viehrig K."/>
            <person name="Ye F."/>
            <person name="Su P."/>
            <person name="Kiefer A.F."/>
            <person name="Nichols A."/>
            <person name="Cepeda A.J."/>
            <person name="Yan W."/>
            <person name="Fan B."/>
            <person name="Jiang Y."/>
            <person name="Adhikari A."/>
            <person name="Zheng C.-J."/>
            <person name="Schuster L."/>
            <person name="Cowan T.M."/>
            <person name="Smanski M.J."/>
            <person name="Chevrette M.G."/>
            <person name="De Carvalho L.P.S."/>
            <person name="Shen B."/>
        </authorList>
    </citation>
    <scope>NUCLEOTIDE SEQUENCE [LARGE SCALE GENOMIC DNA]</scope>
    <source>
        <strain evidence="1 2">NPDC001694</strain>
    </source>
</reference>
<gene>
    <name evidence="1" type="ORF">ABT211_34980</name>
</gene>
<evidence type="ECO:0000313" key="2">
    <source>
        <dbReference type="Proteomes" id="UP001490365"/>
    </source>
</evidence>
<keyword evidence="2" id="KW-1185">Reference proteome</keyword>
<name>A0ABV1TRS8_9ACTN</name>
<accession>A0ABV1TRS8</accession>